<dbReference type="RefSeq" id="XP_003106888.2">
    <property type="nucleotide sequence ID" value="XM_003106840.2"/>
</dbReference>
<dbReference type="Proteomes" id="UP000008281">
    <property type="component" value="Unassembled WGS sequence"/>
</dbReference>
<reference evidence="2" key="1">
    <citation type="submission" date="2007-07" db="EMBL/GenBank/DDBJ databases">
        <title>PCAP assembly of the Caenorhabditis remanei genome.</title>
        <authorList>
            <consortium name="The Caenorhabditis remanei Sequencing Consortium"/>
            <person name="Wilson R.K."/>
        </authorList>
    </citation>
    <scope>NUCLEOTIDE SEQUENCE [LARGE SCALE GENOMIC DNA]</scope>
    <source>
        <strain evidence="2">PB4641</strain>
    </source>
</reference>
<gene>
    <name evidence="2" type="ORF">CRE_17275</name>
</gene>
<keyword evidence="3" id="KW-1185">Reference proteome</keyword>
<organism evidence="3">
    <name type="scientific">Caenorhabditis remanei</name>
    <name type="common">Caenorhabditis vulgaris</name>
    <dbReference type="NCBI Taxonomy" id="31234"/>
    <lineage>
        <taxon>Eukaryota</taxon>
        <taxon>Metazoa</taxon>
        <taxon>Ecdysozoa</taxon>
        <taxon>Nematoda</taxon>
        <taxon>Chromadorea</taxon>
        <taxon>Rhabditida</taxon>
        <taxon>Rhabditina</taxon>
        <taxon>Rhabditomorpha</taxon>
        <taxon>Rhabditoidea</taxon>
        <taxon>Rhabditidae</taxon>
        <taxon>Peloderinae</taxon>
        <taxon>Caenorhabditis</taxon>
    </lineage>
</organism>
<dbReference type="EMBL" id="DS268431">
    <property type="protein sequence ID" value="EFO96728.1"/>
    <property type="molecule type" value="Genomic_DNA"/>
</dbReference>
<feature type="region of interest" description="Disordered" evidence="1">
    <location>
        <begin position="1"/>
        <end position="25"/>
    </location>
</feature>
<sequence>MSVLVRKSEPNLSSSSREKEKRYSVDHKRMTDVSFEIHKIQNEKKEEEKEEEFWAPLQIKRLDPEVMKYFYRDDVSEK</sequence>
<dbReference type="AlphaFoldDB" id="E3MAH8"/>
<feature type="compositionally biased region" description="Basic and acidic residues" evidence="1">
    <location>
        <begin position="16"/>
        <end position="25"/>
    </location>
</feature>
<name>E3MAH8_CAERE</name>
<dbReference type="GeneID" id="9804608"/>
<dbReference type="HOGENOM" id="CLU_2624374_0_0_1"/>
<dbReference type="CTD" id="9804608"/>
<accession>E3MAH8</accession>
<evidence type="ECO:0000256" key="1">
    <source>
        <dbReference type="SAM" id="MobiDB-lite"/>
    </source>
</evidence>
<evidence type="ECO:0000313" key="2">
    <source>
        <dbReference type="EMBL" id="EFO96728.1"/>
    </source>
</evidence>
<protein>
    <submittedName>
        <fullName evidence="2">Uncharacterized protein</fullName>
    </submittedName>
</protein>
<dbReference type="KEGG" id="crq:GCK72_022101"/>
<proteinExistence type="predicted"/>
<evidence type="ECO:0000313" key="3">
    <source>
        <dbReference type="Proteomes" id="UP000008281"/>
    </source>
</evidence>